<dbReference type="RefSeq" id="XP_041159782.1">
    <property type="nucleotide sequence ID" value="XM_041306668.1"/>
</dbReference>
<keyword evidence="3 6" id="KW-0812">Transmembrane</keyword>
<reference evidence="7" key="1">
    <citation type="journal article" date="2020" name="New Phytol.">
        <title>Comparative genomics reveals dynamic genome evolution in host specialist ectomycorrhizal fungi.</title>
        <authorList>
            <person name="Lofgren L.A."/>
            <person name="Nguyen N.H."/>
            <person name="Vilgalys R."/>
            <person name="Ruytinx J."/>
            <person name="Liao H.L."/>
            <person name="Branco S."/>
            <person name="Kuo A."/>
            <person name="LaButti K."/>
            <person name="Lipzen A."/>
            <person name="Andreopoulos W."/>
            <person name="Pangilinan J."/>
            <person name="Riley R."/>
            <person name="Hundley H."/>
            <person name="Na H."/>
            <person name="Barry K."/>
            <person name="Grigoriev I.V."/>
            <person name="Stajich J.E."/>
            <person name="Kennedy P.G."/>
        </authorList>
    </citation>
    <scope>NUCLEOTIDE SEQUENCE</scope>
    <source>
        <strain evidence="7">S12</strain>
    </source>
</reference>
<proteinExistence type="predicted"/>
<feature type="transmembrane region" description="Helical" evidence="6">
    <location>
        <begin position="114"/>
        <end position="132"/>
    </location>
</feature>
<feature type="transmembrane region" description="Helical" evidence="6">
    <location>
        <begin position="20"/>
        <end position="39"/>
    </location>
</feature>
<sequence>MDQHVQIFWMFRHSGSPRSAVSAFWFSSLVFSIAAALNINSVQAGLSYVGVCLAAAGNYLTLAVVLAWAGSNARGDLKRGVVLAMAIGISNLGGVCSSFIYVDPPRFHIEQGTNMGFISLSIIMSIFAMWNYNQLNRKKEVRCLAENIGDNRRYEFKDIGDASPLFR</sequence>
<dbReference type="AlphaFoldDB" id="A0A9P7AQI0"/>
<evidence type="ECO:0000313" key="8">
    <source>
        <dbReference type="Proteomes" id="UP000719766"/>
    </source>
</evidence>
<dbReference type="SUPFAM" id="SSF103473">
    <property type="entry name" value="MFS general substrate transporter"/>
    <property type="match status" value="1"/>
</dbReference>
<organism evidence="7 8">
    <name type="scientific">Suillus plorans</name>
    <dbReference type="NCBI Taxonomy" id="116603"/>
    <lineage>
        <taxon>Eukaryota</taxon>
        <taxon>Fungi</taxon>
        <taxon>Dikarya</taxon>
        <taxon>Basidiomycota</taxon>
        <taxon>Agaricomycotina</taxon>
        <taxon>Agaricomycetes</taxon>
        <taxon>Agaricomycetidae</taxon>
        <taxon>Boletales</taxon>
        <taxon>Suillineae</taxon>
        <taxon>Suillaceae</taxon>
        <taxon>Suillus</taxon>
    </lineage>
</organism>
<evidence type="ECO:0000256" key="3">
    <source>
        <dbReference type="ARBA" id="ARBA00022692"/>
    </source>
</evidence>
<keyword evidence="5 6" id="KW-0472">Membrane</keyword>
<feature type="transmembrane region" description="Helical" evidence="6">
    <location>
        <begin position="81"/>
        <end position="102"/>
    </location>
</feature>
<comment type="caution">
    <text evidence="7">The sequence shown here is derived from an EMBL/GenBank/DDBJ whole genome shotgun (WGS) entry which is preliminary data.</text>
</comment>
<protein>
    <submittedName>
        <fullName evidence="7">Uncharacterized protein</fullName>
    </submittedName>
</protein>
<keyword evidence="8" id="KW-1185">Reference proteome</keyword>
<dbReference type="EMBL" id="JABBWE010000031">
    <property type="protein sequence ID" value="KAG1793326.1"/>
    <property type="molecule type" value="Genomic_DNA"/>
</dbReference>
<feature type="transmembrane region" description="Helical" evidence="6">
    <location>
        <begin position="45"/>
        <end position="69"/>
    </location>
</feature>
<dbReference type="GO" id="GO:0022857">
    <property type="term" value="F:transmembrane transporter activity"/>
    <property type="evidence" value="ECO:0007669"/>
    <property type="project" value="TreeGrafter"/>
</dbReference>
<evidence type="ECO:0000256" key="1">
    <source>
        <dbReference type="ARBA" id="ARBA00004141"/>
    </source>
</evidence>
<evidence type="ECO:0000256" key="5">
    <source>
        <dbReference type="ARBA" id="ARBA00023136"/>
    </source>
</evidence>
<keyword evidence="2" id="KW-0813">Transport</keyword>
<dbReference type="InterPro" id="IPR036259">
    <property type="entry name" value="MFS_trans_sf"/>
</dbReference>
<accession>A0A9P7AQI0</accession>
<evidence type="ECO:0000256" key="6">
    <source>
        <dbReference type="SAM" id="Phobius"/>
    </source>
</evidence>
<dbReference type="Proteomes" id="UP000719766">
    <property type="component" value="Unassembled WGS sequence"/>
</dbReference>
<gene>
    <name evidence="7" type="ORF">HD556DRAFT_1443761</name>
</gene>
<dbReference type="PANTHER" id="PTHR43791">
    <property type="entry name" value="PERMEASE-RELATED"/>
    <property type="match status" value="1"/>
</dbReference>
<dbReference type="PANTHER" id="PTHR43791:SF46">
    <property type="entry name" value="MAJOR FACILITATOR SUPERFAMILY (MFS) PROFILE DOMAIN-CONTAINING PROTEIN-RELATED"/>
    <property type="match status" value="1"/>
</dbReference>
<dbReference type="GeneID" id="64600432"/>
<name>A0A9P7AQI0_9AGAM</name>
<comment type="subcellular location">
    <subcellularLocation>
        <location evidence="1">Membrane</location>
        <topology evidence="1">Multi-pass membrane protein</topology>
    </subcellularLocation>
</comment>
<evidence type="ECO:0000313" key="7">
    <source>
        <dbReference type="EMBL" id="KAG1793326.1"/>
    </source>
</evidence>
<keyword evidence="4 6" id="KW-1133">Transmembrane helix</keyword>
<evidence type="ECO:0000256" key="2">
    <source>
        <dbReference type="ARBA" id="ARBA00022448"/>
    </source>
</evidence>
<evidence type="ECO:0000256" key="4">
    <source>
        <dbReference type="ARBA" id="ARBA00022989"/>
    </source>
</evidence>
<dbReference type="GO" id="GO:0016020">
    <property type="term" value="C:membrane"/>
    <property type="evidence" value="ECO:0007669"/>
    <property type="project" value="UniProtKB-SubCell"/>
</dbReference>
<dbReference type="OrthoDB" id="2962993at2759"/>